<sequence length="380" mass="42257">MSGPPSSTLSGEETMANPLDSSADNSSAFHTLIRNFTRLPTTLKTFSLSDTHHHPIKSNRSANDDSYNLLSKNNPVRKLFACLFLANPPIDPHPQPSQLDDRTKDNLILDGFLKNNGGYLDDSGSSSACSELGDEGDEEDHPNAHIHPGNNLNIFAKKHQPETTDQAAPVTSKRSLHYPHPLNPNNLSKKLLHFHLNNKSDHRRKPATVVFNKPERFDSGHDRHSVHSVKPYVEHLETCQAPKAEQARFKNAYLECPDGVEQNQALGKSHLAGRKCQSTQHWYGPENDTGGREDEAALSLNLKYLRSSTFPTKNSILDSPYDLRSGRTQPLAASSDRSPLNLHAHSPQPGSLDDHHSDFDEFKSPFRNLVLGQDDLLRSN</sequence>
<name>A0ABY7CJ52_9BASI</name>
<dbReference type="Proteomes" id="UP001164743">
    <property type="component" value="Chromosome 5A"/>
</dbReference>
<evidence type="ECO:0000313" key="2">
    <source>
        <dbReference type="EMBL" id="WAQ84765.1"/>
    </source>
</evidence>
<keyword evidence="3" id="KW-1185">Reference proteome</keyword>
<evidence type="ECO:0000256" key="1">
    <source>
        <dbReference type="SAM" id="MobiDB-lite"/>
    </source>
</evidence>
<evidence type="ECO:0000313" key="3">
    <source>
        <dbReference type="Proteomes" id="UP001164743"/>
    </source>
</evidence>
<dbReference type="EMBL" id="CP110425">
    <property type="protein sequence ID" value="WAQ84765.1"/>
    <property type="molecule type" value="Genomic_DNA"/>
</dbReference>
<organism evidence="2 3">
    <name type="scientific">Puccinia triticina</name>
    <dbReference type="NCBI Taxonomy" id="208348"/>
    <lineage>
        <taxon>Eukaryota</taxon>
        <taxon>Fungi</taxon>
        <taxon>Dikarya</taxon>
        <taxon>Basidiomycota</taxon>
        <taxon>Pucciniomycotina</taxon>
        <taxon>Pucciniomycetes</taxon>
        <taxon>Pucciniales</taxon>
        <taxon>Pucciniaceae</taxon>
        <taxon>Puccinia</taxon>
    </lineage>
</organism>
<proteinExistence type="predicted"/>
<feature type="region of interest" description="Disordered" evidence="1">
    <location>
        <begin position="1"/>
        <end position="23"/>
    </location>
</feature>
<feature type="compositionally biased region" description="Polar residues" evidence="1">
    <location>
        <begin position="1"/>
        <end position="11"/>
    </location>
</feature>
<dbReference type="GeneID" id="77809983"/>
<feature type="region of interest" description="Disordered" evidence="1">
    <location>
        <begin position="315"/>
        <end position="359"/>
    </location>
</feature>
<accession>A0ABY7CJ52</accession>
<gene>
    <name evidence="2" type="ORF">PtA15_5A338</name>
</gene>
<feature type="compositionally biased region" description="Polar residues" evidence="1">
    <location>
        <begin position="326"/>
        <end position="338"/>
    </location>
</feature>
<reference evidence="2" key="1">
    <citation type="submission" date="2022-10" db="EMBL/GenBank/DDBJ databases">
        <title>Puccinia triticina Genome sequencing and assembly.</title>
        <authorList>
            <person name="Li C."/>
        </authorList>
    </citation>
    <scope>NUCLEOTIDE SEQUENCE</scope>
    <source>
        <strain evidence="2">Pt15</strain>
    </source>
</reference>
<dbReference type="RefSeq" id="XP_053020320.1">
    <property type="nucleotide sequence ID" value="XM_053169088.1"/>
</dbReference>
<protein>
    <submittedName>
        <fullName evidence="2">Uncharacterized protein</fullName>
    </submittedName>
</protein>